<comment type="caution">
    <text evidence="8">The sequence shown here is derived from an EMBL/GenBank/DDBJ whole genome shotgun (WGS) entry which is preliminary data.</text>
</comment>
<evidence type="ECO:0000256" key="7">
    <source>
        <dbReference type="SAM" id="MobiDB-lite"/>
    </source>
</evidence>
<dbReference type="Gene3D" id="3.90.1150.10">
    <property type="entry name" value="Aspartate Aminotransferase, domain 1"/>
    <property type="match status" value="1"/>
</dbReference>
<dbReference type="GO" id="GO:0071269">
    <property type="term" value="P:L-homocysteine biosynthetic process"/>
    <property type="evidence" value="ECO:0007669"/>
    <property type="project" value="TreeGrafter"/>
</dbReference>
<evidence type="ECO:0000256" key="2">
    <source>
        <dbReference type="ARBA" id="ARBA00009077"/>
    </source>
</evidence>
<organism evidence="8 9">
    <name type="scientific">Subtercola lobariae</name>
    <dbReference type="NCBI Taxonomy" id="1588641"/>
    <lineage>
        <taxon>Bacteria</taxon>
        <taxon>Bacillati</taxon>
        <taxon>Actinomycetota</taxon>
        <taxon>Actinomycetes</taxon>
        <taxon>Micrococcales</taxon>
        <taxon>Microbacteriaceae</taxon>
        <taxon>Subtercola</taxon>
    </lineage>
</organism>
<evidence type="ECO:0000313" key="8">
    <source>
        <dbReference type="EMBL" id="GGF22049.1"/>
    </source>
</evidence>
<dbReference type="GO" id="GO:0005737">
    <property type="term" value="C:cytoplasm"/>
    <property type="evidence" value="ECO:0007669"/>
    <property type="project" value="TreeGrafter"/>
</dbReference>
<dbReference type="Pfam" id="PF01053">
    <property type="entry name" value="Cys_Met_Meta_PP"/>
    <property type="match status" value="1"/>
</dbReference>
<evidence type="ECO:0000256" key="4">
    <source>
        <dbReference type="ARBA" id="ARBA00022898"/>
    </source>
</evidence>
<dbReference type="GO" id="GO:0019346">
    <property type="term" value="P:transsulfuration"/>
    <property type="evidence" value="ECO:0007669"/>
    <property type="project" value="InterPro"/>
</dbReference>
<feature type="modified residue" description="N6-(pyridoxal phosphate)lysine" evidence="5">
    <location>
        <position position="223"/>
    </location>
</feature>
<keyword evidence="4 5" id="KW-0663">Pyridoxal phosphate</keyword>
<dbReference type="PANTHER" id="PTHR43797">
    <property type="entry name" value="HOMOCYSTEINE/CYSTEINE SYNTHASE"/>
    <property type="match status" value="1"/>
</dbReference>
<dbReference type="Gene3D" id="3.40.640.10">
    <property type="entry name" value="Type I PLP-dependent aspartate aminotransferase-like (Major domain)"/>
    <property type="match status" value="1"/>
</dbReference>
<keyword evidence="3" id="KW-0808">Transferase</keyword>
<dbReference type="PROSITE" id="PS00868">
    <property type="entry name" value="CYS_MET_METAB_PP"/>
    <property type="match status" value="1"/>
</dbReference>
<evidence type="ECO:0000256" key="3">
    <source>
        <dbReference type="ARBA" id="ARBA00022679"/>
    </source>
</evidence>
<evidence type="ECO:0000256" key="6">
    <source>
        <dbReference type="RuleBase" id="RU362118"/>
    </source>
</evidence>
<comment type="cofactor">
    <cofactor evidence="1 6">
        <name>pyridoxal 5'-phosphate</name>
        <dbReference type="ChEBI" id="CHEBI:597326"/>
    </cofactor>
</comment>
<dbReference type="GO" id="GO:0030170">
    <property type="term" value="F:pyridoxal phosphate binding"/>
    <property type="evidence" value="ECO:0007669"/>
    <property type="project" value="InterPro"/>
</dbReference>
<keyword evidence="9" id="KW-1185">Reference proteome</keyword>
<dbReference type="InterPro" id="IPR006235">
    <property type="entry name" value="OAc-hSer/O-AcSer_sulfhydrylase"/>
</dbReference>
<dbReference type="FunFam" id="3.40.640.10:FF:000035">
    <property type="entry name" value="O-succinylhomoserine sulfhydrylase"/>
    <property type="match status" value="1"/>
</dbReference>
<accession>A0A917B4U6</accession>
<dbReference type="Proteomes" id="UP000598775">
    <property type="component" value="Unassembled WGS sequence"/>
</dbReference>
<dbReference type="GO" id="GO:0004124">
    <property type="term" value="F:cysteine synthase activity"/>
    <property type="evidence" value="ECO:0007669"/>
    <property type="project" value="TreeGrafter"/>
</dbReference>
<dbReference type="InterPro" id="IPR000277">
    <property type="entry name" value="Cys/Met-Metab_PyrdxlP-dep_enz"/>
</dbReference>
<evidence type="ECO:0000256" key="1">
    <source>
        <dbReference type="ARBA" id="ARBA00001933"/>
    </source>
</evidence>
<dbReference type="InterPro" id="IPR015421">
    <property type="entry name" value="PyrdxlP-dep_Trfase_major"/>
</dbReference>
<dbReference type="InterPro" id="IPR015422">
    <property type="entry name" value="PyrdxlP-dep_Trfase_small"/>
</dbReference>
<feature type="region of interest" description="Disordered" evidence="7">
    <location>
        <begin position="1"/>
        <end position="23"/>
    </location>
</feature>
<feature type="compositionally biased region" description="Low complexity" evidence="7">
    <location>
        <begin position="1"/>
        <end position="20"/>
    </location>
</feature>
<dbReference type="RefSeq" id="WP_188675902.1">
    <property type="nucleotide sequence ID" value="NZ_BMGP01000002.1"/>
</dbReference>
<gene>
    <name evidence="8" type="ORF">GCM10011399_14680</name>
</gene>
<dbReference type="PANTHER" id="PTHR43797:SF2">
    <property type="entry name" value="HOMOCYSTEINE_CYSTEINE SYNTHASE"/>
    <property type="match status" value="1"/>
</dbReference>
<sequence>MTSLSASGSSAPSGPSTPSTNFATDQVHAGLTAGEAQNPAVVPIYQTVAYEFASFQSAKNIFSLREVGNLYSRTGNPTQTALERRVAALEDGVAALAVSSGQAATAVALLTLAKAGEHIVAARQLYGGTVDLLADTFADFGIDVTFVDQDDLEAWRAAARPETRAYFAESIGNPINSVLAVQDIADIAHSAGVPLIIDNTIATPYLQRPKDFGADFVVHSATKFLGGHGNSLAGIIVDLGTFDFGAEPERWPQFTAPYPRVSDVTLWNAFGRERSAFLVYAKTKLVHDLGPSLSPFNSFEIIQGIETLDLRVQRQTASALAVAEFLGSHPAVTAVHYAGLEGNRWFAAGQKYLPKGTGSVFSLDLAGGEEAAERFIDSLQVFRLVANIGDARSLVIHPPTMTHSHLSEEQLVEAGFSHGTVRLSIGLEDPADLIADLGRSLDLLTFESLADSADTDSAGTDSADTDSAQSYATHA</sequence>
<protein>
    <submittedName>
        <fullName evidence="8">O-acetylhomoserine aminocarboxypropyltransferase</fullName>
    </submittedName>
</protein>
<dbReference type="NCBIfam" id="TIGR01326">
    <property type="entry name" value="OAH_OAS_sulfhy"/>
    <property type="match status" value="1"/>
</dbReference>
<dbReference type="InterPro" id="IPR015424">
    <property type="entry name" value="PyrdxlP-dep_Trfase"/>
</dbReference>
<evidence type="ECO:0000256" key="5">
    <source>
        <dbReference type="PIRSR" id="PIRSR001434-2"/>
    </source>
</evidence>
<name>A0A917B4U6_9MICO</name>
<comment type="similarity">
    <text evidence="2 6">Belongs to the trans-sulfuration enzymes family.</text>
</comment>
<dbReference type="PIRSF" id="PIRSF001434">
    <property type="entry name" value="CGS"/>
    <property type="match status" value="1"/>
</dbReference>
<feature type="region of interest" description="Disordered" evidence="7">
    <location>
        <begin position="453"/>
        <end position="475"/>
    </location>
</feature>
<dbReference type="GO" id="GO:0003961">
    <property type="term" value="F:O-acetylhomoserine aminocarboxypropyltransferase activity"/>
    <property type="evidence" value="ECO:0007669"/>
    <property type="project" value="TreeGrafter"/>
</dbReference>
<dbReference type="EMBL" id="BMGP01000002">
    <property type="protein sequence ID" value="GGF22049.1"/>
    <property type="molecule type" value="Genomic_DNA"/>
</dbReference>
<reference evidence="8 9" key="1">
    <citation type="journal article" date="2014" name="Int. J. Syst. Evol. Microbiol.">
        <title>Complete genome sequence of Corynebacterium casei LMG S-19264T (=DSM 44701T), isolated from a smear-ripened cheese.</title>
        <authorList>
            <consortium name="US DOE Joint Genome Institute (JGI-PGF)"/>
            <person name="Walter F."/>
            <person name="Albersmeier A."/>
            <person name="Kalinowski J."/>
            <person name="Ruckert C."/>
        </authorList>
    </citation>
    <scope>NUCLEOTIDE SEQUENCE [LARGE SCALE GENOMIC DNA]</scope>
    <source>
        <strain evidence="8 9">CGMCC 1.12976</strain>
    </source>
</reference>
<evidence type="ECO:0000313" key="9">
    <source>
        <dbReference type="Proteomes" id="UP000598775"/>
    </source>
</evidence>
<proteinExistence type="inferred from homology"/>
<dbReference type="CDD" id="cd00614">
    <property type="entry name" value="CGS_like"/>
    <property type="match status" value="1"/>
</dbReference>
<dbReference type="SUPFAM" id="SSF53383">
    <property type="entry name" value="PLP-dependent transferases"/>
    <property type="match status" value="1"/>
</dbReference>
<dbReference type="AlphaFoldDB" id="A0A917B4U6"/>
<dbReference type="InterPro" id="IPR054542">
    <property type="entry name" value="Cys_met_metab_PP"/>
</dbReference>
<dbReference type="GO" id="GO:0006535">
    <property type="term" value="P:cysteine biosynthetic process from serine"/>
    <property type="evidence" value="ECO:0007669"/>
    <property type="project" value="TreeGrafter"/>
</dbReference>